<organism evidence="1 2">
    <name type="scientific">Secundilactobacillus hailunensis</name>
    <dbReference type="NCBI Taxonomy" id="2559923"/>
    <lineage>
        <taxon>Bacteria</taxon>
        <taxon>Bacillati</taxon>
        <taxon>Bacillota</taxon>
        <taxon>Bacilli</taxon>
        <taxon>Lactobacillales</taxon>
        <taxon>Lactobacillaceae</taxon>
        <taxon>Secundilactobacillus</taxon>
    </lineage>
</organism>
<keyword evidence="2" id="KW-1185">Reference proteome</keyword>
<reference evidence="2" key="1">
    <citation type="journal article" date="2019" name="Int. J. Syst. Evol. Microbiol.">
        <title>The Global Catalogue of Microorganisms (GCM) 10K type strain sequencing project: providing services to taxonomists for standard genome sequencing and annotation.</title>
        <authorList>
            <consortium name="The Broad Institute Genomics Platform"/>
            <consortium name="The Broad Institute Genome Sequencing Center for Infectious Disease"/>
            <person name="Wu L."/>
            <person name="Ma J."/>
        </authorList>
    </citation>
    <scope>NUCLEOTIDE SEQUENCE [LARGE SCALE GENOMIC DNA]</scope>
    <source>
        <strain evidence="2">CCM 8950</strain>
    </source>
</reference>
<evidence type="ECO:0000313" key="2">
    <source>
        <dbReference type="Proteomes" id="UP001596190"/>
    </source>
</evidence>
<evidence type="ECO:0000313" key="1">
    <source>
        <dbReference type="EMBL" id="MFC6253668.1"/>
    </source>
</evidence>
<dbReference type="Proteomes" id="UP001596190">
    <property type="component" value="Unassembled WGS sequence"/>
</dbReference>
<dbReference type="EMBL" id="JBHSSA010000034">
    <property type="protein sequence ID" value="MFC6253668.1"/>
    <property type="molecule type" value="Genomic_DNA"/>
</dbReference>
<protein>
    <submittedName>
        <fullName evidence="1">Uncharacterized protein</fullName>
    </submittedName>
</protein>
<gene>
    <name evidence="1" type="ORF">ACFP1H_03605</name>
</gene>
<name>A0ABW1T8G0_9LACO</name>
<comment type="caution">
    <text evidence="1">The sequence shown here is derived from an EMBL/GenBank/DDBJ whole genome shotgun (WGS) entry which is preliminary data.</text>
</comment>
<dbReference type="RefSeq" id="WP_137631628.1">
    <property type="nucleotide sequence ID" value="NZ_BJDO01000046.1"/>
</dbReference>
<proteinExistence type="predicted"/>
<sequence length="162" mass="18529">MSKWIKGFVVGLGVCIGLSLFEIPSTAHANYGTKLTYGYKVPKALHGKWYFGNQKAVFTGTYKKYRTGKEVITRHLVKGTCYANGKHYRVKLYYDGLYYGHSLDFGCQYVPIIFSYHGHNHKGLDVTGHDADVIYTRKNFHNTLSLNKYGNHHKVKLVHFGF</sequence>
<accession>A0ABW1T8G0</accession>